<dbReference type="InterPro" id="IPR000421">
    <property type="entry name" value="FA58C"/>
</dbReference>
<dbReference type="Pfam" id="PF01549">
    <property type="entry name" value="ShK"/>
    <property type="match status" value="4"/>
</dbReference>
<evidence type="ECO:0000259" key="13">
    <source>
        <dbReference type="PROSITE" id="PS50022"/>
    </source>
</evidence>
<evidence type="ECO:0000256" key="11">
    <source>
        <dbReference type="SAM" id="MobiDB-lite"/>
    </source>
</evidence>
<dbReference type="KEGG" id="bbel:109473926"/>
<dbReference type="InterPro" id="IPR018114">
    <property type="entry name" value="TRYPSIN_HIS"/>
</dbReference>
<dbReference type="CDD" id="cd00108">
    <property type="entry name" value="KR"/>
    <property type="match status" value="1"/>
</dbReference>
<dbReference type="PROSITE" id="PS50240">
    <property type="entry name" value="TRYPSIN_DOM"/>
    <property type="match status" value="1"/>
</dbReference>
<dbReference type="GeneID" id="109473926"/>
<dbReference type="InterPro" id="IPR013320">
    <property type="entry name" value="ConA-like_dom_sf"/>
</dbReference>
<dbReference type="FunFam" id="2.40.20.10:FF:000025">
    <property type="entry name" value="Plasminogen"/>
    <property type="match status" value="1"/>
</dbReference>
<comment type="caution">
    <text evidence="9">Lacks conserved residue(s) required for the propagation of feature annotation.</text>
</comment>
<dbReference type="FunFam" id="2.60.120.260:FF:000266">
    <property type="entry name" value="Uncharacterized protein"/>
    <property type="match status" value="1"/>
</dbReference>
<organism evidence="17 18">
    <name type="scientific">Branchiostoma belcheri</name>
    <name type="common">Amphioxus</name>
    <dbReference type="NCBI Taxonomy" id="7741"/>
    <lineage>
        <taxon>Eukaryota</taxon>
        <taxon>Metazoa</taxon>
        <taxon>Chordata</taxon>
        <taxon>Cephalochordata</taxon>
        <taxon>Leptocardii</taxon>
        <taxon>Amphioxiformes</taxon>
        <taxon>Branchiostomatidae</taxon>
        <taxon>Branchiostoma</taxon>
    </lineage>
</organism>
<dbReference type="SUPFAM" id="SSF49899">
    <property type="entry name" value="Concanavalin A-like lectins/glucanases"/>
    <property type="match status" value="1"/>
</dbReference>
<dbReference type="SMART" id="SM00020">
    <property type="entry name" value="Tryp_SPc"/>
    <property type="match status" value="1"/>
</dbReference>
<dbReference type="InterPro" id="IPR038178">
    <property type="entry name" value="Kringle_sf"/>
</dbReference>
<dbReference type="PRINTS" id="PR00018">
    <property type="entry name" value="KRINGLE"/>
</dbReference>
<feature type="domain" description="Peptidase S1" evidence="15">
    <location>
        <begin position="863"/>
        <end position="1098"/>
    </location>
</feature>
<evidence type="ECO:0000256" key="10">
    <source>
        <dbReference type="RuleBase" id="RU363034"/>
    </source>
</evidence>
<feature type="disulfide bond" evidence="9">
    <location>
        <begin position="661"/>
        <end position="695"/>
    </location>
</feature>
<evidence type="ECO:0000256" key="1">
    <source>
        <dbReference type="ARBA" id="ARBA00004613"/>
    </source>
</evidence>
<feature type="disulfide bond" evidence="8">
    <location>
        <begin position="563"/>
        <end position="586"/>
    </location>
</feature>
<dbReference type="SUPFAM" id="SSF50494">
    <property type="entry name" value="Trypsin-like serine proteases"/>
    <property type="match status" value="1"/>
</dbReference>
<dbReference type="PROSITE" id="PS00135">
    <property type="entry name" value="TRYPSIN_SER"/>
    <property type="match status" value="1"/>
</dbReference>
<comment type="subcellular location">
    <subcellularLocation>
        <location evidence="1">Secreted</location>
    </subcellularLocation>
</comment>
<keyword evidence="3 8" id="KW-0420">Kringle</keyword>
<name>A0A6P4YZC4_BRABE</name>
<feature type="compositionally biased region" description="Gly residues" evidence="11">
    <location>
        <begin position="808"/>
        <end position="822"/>
    </location>
</feature>
<dbReference type="InterPro" id="IPR001254">
    <property type="entry name" value="Trypsin_dom"/>
</dbReference>
<evidence type="ECO:0000256" key="4">
    <source>
        <dbReference type="ARBA" id="ARBA00022670"/>
    </source>
</evidence>
<dbReference type="Gene3D" id="2.40.20.10">
    <property type="entry name" value="Plasminogen Kringle 4"/>
    <property type="match status" value="1"/>
</dbReference>
<evidence type="ECO:0000259" key="14">
    <source>
        <dbReference type="PROSITE" id="PS50070"/>
    </source>
</evidence>
<feature type="disulfide bond" evidence="8">
    <location>
        <begin position="535"/>
        <end position="574"/>
    </location>
</feature>
<dbReference type="GO" id="GO:0006508">
    <property type="term" value="P:proteolysis"/>
    <property type="evidence" value="ECO:0007669"/>
    <property type="project" value="UniProtKB-KW"/>
</dbReference>
<dbReference type="InterPro" id="IPR003582">
    <property type="entry name" value="ShKT_dom"/>
</dbReference>
<dbReference type="InterPro" id="IPR043504">
    <property type="entry name" value="Peptidase_S1_PA_chymotrypsin"/>
</dbReference>
<feature type="chain" id="PRO_5027873442" evidence="12">
    <location>
        <begin position="19"/>
        <end position="1100"/>
    </location>
</feature>
<dbReference type="PROSITE" id="PS00134">
    <property type="entry name" value="TRYPSIN_HIS"/>
    <property type="match status" value="1"/>
</dbReference>
<dbReference type="InterPro" id="IPR013806">
    <property type="entry name" value="Kringle-like"/>
</dbReference>
<dbReference type="Pfam" id="PF00089">
    <property type="entry name" value="Trypsin"/>
    <property type="match status" value="1"/>
</dbReference>
<dbReference type="InterPro" id="IPR000001">
    <property type="entry name" value="Kringle"/>
</dbReference>
<dbReference type="Gene3D" id="2.60.120.260">
    <property type="entry name" value="Galactose-binding domain-like"/>
    <property type="match status" value="1"/>
</dbReference>
<keyword evidence="6 10" id="KW-0720">Serine protease</keyword>
<feature type="domain" description="ShKT" evidence="16">
    <location>
        <begin position="710"/>
        <end position="747"/>
    </location>
</feature>
<dbReference type="PANTHER" id="PTHR24264">
    <property type="entry name" value="TRYPSIN-RELATED"/>
    <property type="match status" value="1"/>
</dbReference>
<dbReference type="InterPro" id="IPR009003">
    <property type="entry name" value="Peptidase_S1_PA"/>
</dbReference>
<evidence type="ECO:0000256" key="3">
    <source>
        <dbReference type="ARBA" id="ARBA00022572"/>
    </source>
</evidence>
<dbReference type="GO" id="GO:0004252">
    <property type="term" value="F:serine-type endopeptidase activity"/>
    <property type="evidence" value="ECO:0007669"/>
    <property type="project" value="InterPro"/>
</dbReference>
<keyword evidence="2" id="KW-0964">Secreted</keyword>
<dbReference type="Pfam" id="PF00051">
    <property type="entry name" value="Kringle"/>
    <property type="match status" value="1"/>
</dbReference>
<dbReference type="Gene3D" id="2.60.120.200">
    <property type="match status" value="1"/>
</dbReference>
<keyword evidence="17" id="KW-1185">Reference proteome</keyword>
<evidence type="ECO:0000256" key="7">
    <source>
        <dbReference type="ARBA" id="ARBA00023157"/>
    </source>
</evidence>
<evidence type="ECO:0000256" key="5">
    <source>
        <dbReference type="ARBA" id="ARBA00022801"/>
    </source>
</evidence>
<feature type="region of interest" description="Disordered" evidence="11">
    <location>
        <begin position="808"/>
        <end position="843"/>
    </location>
</feature>
<dbReference type="GO" id="GO:0005615">
    <property type="term" value="C:extracellular space"/>
    <property type="evidence" value="ECO:0007669"/>
    <property type="project" value="TreeGrafter"/>
</dbReference>
<feature type="domain" description="ShKT" evidence="16">
    <location>
        <begin position="661"/>
        <end position="695"/>
    </location>
</feature>
<feature type="domain" description="F5/8 type C" evidence="13">
    <location>
        <begin position="40"/>
        <end position="200"/>
    </location>
</feature>
<dbReference type="Gene3D" id="1.10.10.1940">
    <property type="match status" value="3"/>
</dbReference>
<dbReference type="RefSeq" id="XP_019629653.1">
    <property type="nucleotide sequence ID" value="XM_019774094.1"/>
</dbReference>
<keyword evidence="7 8" id="KW-1015">Disulfide bond</keyword>
<reference evidence="18" key="1">
    <citation type="submission" date="2025-08" db="UniProtKB">
        <authorList>
            <consortium name="RefSeq"/>
        </authorList>
    </citation>
    <scope>IDENTIFICATION</scope>
    <source>
        <tissue evidence="18">Gonad</tissue>
    </source>
</reference>
<dbReference type="SUPFAM" id="SSF49785">
    <property type="entry name" value="Galactose-binding domain-like"/>
    <property type="match status" value="1"/>
</dbReference>
<dbReference type="Proteomes" id="UP000515135">
    <property type="component" value="Unplaced"/>
</dbReference>
<evidence type="ECO:0000313" key="17">
    <source>
        <dbReference type="Proteomes" id="UP000515135"/>
    </source>
</evidence>
<protein>
    <submittedName>
        <fullName evidence="18">Plasminogen-like</fullName>
    </submittedName>
</protein>
<evidence type="ECO:0000259" key="15">
    <source>
        <dbReference type="PROSITE" id="PS50240"/>
    </source>
</evidence>
<dbReference type="InterPro" id="IPR008979">
    <property type="entry name" value="Galactose-bd-like_sf"/>
</dbReference>
<dbReference type="PROSITE" id="PS51670">
    <property type="entry name" value="SHKT"/>
    <property type="match status" value="4"/>
</dbReference>
<feature type="disulfide bond" evidence="9">
    <location>
        <begin position="766"/>
        <end position="800"/>
    </location>
</feature>
<dbReference type="FunFam" id="2.40.10.10:FF:000003">
    <property type="entry name" value="Transmembrane serine protease 3"/>
    <property type="match status" value="1"/>
</dbReference>
<dbReference type="InterPro" id="IPR018056">
    <property type="entry name" value="Kringle_CS"/>
</dbReference>
<dbReference type="OrthoDB" id="9993455at2759"/>
<evidence type="ECO:0000256" key="12">
    <source>
        <dbReference type="SAM" id="SignalP"/>
    </source>
</evidence>
<keyword evidence="5 10" id="KW-0378">Hydrolase</keyword>
<feature type="domain" description="ShKT" evidence="16">
    <location>
        <begin position="766"/>
        <end position="800"/>
    </location>
</feature>
<dbReference type="PROSITE" id="PS50070">
    <property type="entry name" value="KRINGLE_2"/>
    <property type="match status" value="1"/>
</dbReference>
<evidence type="ECO:0000259" key="16">
    <source>
        <dbReference type="PROSITE" id="PS51670"/>
    </source>
</evidence>
<evidence type="ECO:0000256" key="9">
    <source>
        <dbReference type="PROSITE-ProRule" id="PRU01005"/>
    </source>
</evidence>
<evidence type="ECO:0000256" key="8">
    <source>
        <dbReference type="PROSITE-ProRule" id="PRU00121"/>
    </source>
</evidence>
<accession>A0A6P4YZC4</accession>
<dbReference type="InterPro" id="IPR001314">
    <property type="entry name" value="Peptidase_S1A"/>
</dbReference>
<dbReference type="PRINTS" id="PR00722">
    <property type="entry name" value="CHYMOTRYPSIN"/>
</dbReference>
<dbReference type="SMART" id="SM00254">
    <property type="entry name" value="ShKT"/>
    <property type="match status" value="4"/>
</dbReference>
<dbReference type="AlphaFoldDB" id="A0A6P4YZC4"/>
<evidence type="ECO:0000256" key="2">
    <source>
        <dbReference type="ARBA" id="ARBA00022525"/>
    </source>
</evidence>
<gene>
    <name evidence="18" type="primary">LOC109473926</name>
</gene>
<feature type="compositionally biased region" description="Acidic residues" evidence="11">
    <location>
        <begin position="823"/>
        <end position="843"/>
    </location>
</feature>
<feature type="signal peptide" evidence="12">
    <location>
        <begin position="1"/>
        <end position="18"/>
    </location>
</feature>
<dbReference type="PROSITE" id="PS50022">
    <property type="entry name" value="FA58C_3"/>
    <property type="match status" value="1"/>
</dbReference>
<keyword evidence="12" id="KW-0732">Signal</keyword>
<dbReference type="InterPro" id="IPR033116">
    <property type="entry name" value="TRYPSIN_SER"/>
</dbReference>
<dbReference type="SMART" id="SM00130">
    <property type="entry name" value="KR"/>
    <property type="match status" value="1"/>
</dbReference>
<feature type="disulfide bond" evidence="8">
    <location>
        <begin position="514"/>
        <end position="591"/>
    </location>
</feature>
<sequence length="1100" mass="122246">MRRLTGLLLVLVVCQGLATPLSDSVGPEGYFSEEDEEDSDVLSSLTLLQDDVSAEWLVRDQSWTVGSSGTPYSFGDITLDAGKVLDGDTETYWNPYGLERYYNNWYVVLDLRVPYSLSSVGIINYGDDIHDIKAFTLQKSVSGEPYNWVNVTSEDDILAGTDQWQERGGFQATARYWRLLITQTHTGWQPWLLELGLYGHRVFTDTPPGYTVHRNNCIRHRNQLGSERNSTVQRCAEGCDSLLACRSFDFNFHHKTCAFSTDTRESAAQAYENCPVRYQLQTDYYEKQDRPQTEAVPEPAYYNSLDHQSTFTTPNGHTLGEGVGGSALLLESRRNQYADLGDFAGTCLGTTLNCPRGFTLAFWFKRPAEDNRAQYYINSGGHAFTSTRGFTLTKTAADLRNDLYNVAVNGRQSRHEAKVYLPAGKWTHVAVTWLEERGLEIFRNGMVQLIAQIESEIPPLETDPHTHLYLGSANTQPGEYTGEALFDELKFWDRVLPDGQIQLAMIPGVGTANCLVGDGASFRGTVPVTKTGKTCQRWDSQTPHEHDRTPANYRSSGLEQNYCRNPDGESGVWCYTTDPGTKWELCDVRACVQPPVCADQRDHCQAWASEGHCNNNYRSYMRQYCPRTCGFCSGGPEPTDPPGDREDDTVEAPMMSPEQACADRNQYCESWASQGYCRSNYAYMVQSCRRACGFCTVSGGGSTSMTTNNCMDNHYHCPSWATRGFCAQGTSHYAYMIRYCRKSCRKCTAEGTGTGSGGQGGGDRDCRDTHQHCEDWARRGECTKNPNYMHVRCRPSCRLCTTGGGTGGEETGGTGGEGGDGNGGEETEMEEEDTDEGEEEEEEEMEEDCGMQYLTVSPGIARIVGGTVAVQGAWPWMAFLYRKEYGHICGGTLISSRWVLTAAHCLTGRSADEIEVYLGKHHKHKKDAMEQRFTAEKIILHKEFSLPSYRNDIALIKLPRRAMLNEIANLACLPDGNMADTTRTQDGSCVTTGWGDTLGTGGEGALKQLFLPLIPTQKCNSTNFYNGRLHTSMLCAGFEKGGQDSCRGDSGGPLVCSMDGRWYLMGVTSWGRGCALPMRPGVYAKVTEFSDWIEDMMLNN</sequence>
<dbReference type="PANTHER" id="PTHR24264:SF54">
    <property type="entry name" value="PEPTIDASE S1 DOMAIN-CONTAINING PROTEIN"/>
    <property type="match status" value="1"/>
</dbReference>
<feature type="domain" description="ShKT" evidence="16">
    <location>
        <begin position="597"/>
        <end position="632"/>
    </location>
</feature>
<evidence type="ECO:0000256" key="6">
    <source>
        <dbReference type="ARBA" id="ARBA00022825"/>
    </source>
</evidence>
<dbReference type="CDD" id="cd00190">
    <property type="entry name" value="Tryp_SPc"/>
    <property type="match status" value="1"/>
</dbReference>
<dbReference type="SUPFAM" id="SSF57440">
    <property type="entry name" value="Kringle-like"/>
    <property type="match status" value="1"/>
</dbReference>
<dbReference type="PROSITE" id="PS00021">
    <property type="entry name" value="KRINGLE_1"/>
    <property type="match status" value="1"/>
</dbReference>
<dbReference type="Gene3D" id="2.40.10.10">
    <property type="entry name" value="Trypsin-like serine proteases"/>
    <property type="match status" value="1"/>
</dbReference>
<evidence type="ECO:0000313" key="18">
    <source>
        <dbReference type="RefSeq" id="XP_019629653.1"/>
    </source>
</evidence>
<keyword evidence="4 10" id="KW-0645">Protease</keyword>
<feature type="domain" description="Kringle" evidence="14">
    <location>
        <begin position="513"/>
        <end position="591"/>
    </location>
</feature>
<dbReference type="Pfam" id="PF13385">
    <property type="entry name" value="Laminin_G_3"/>
    <property type="match status" value="1"/>
</dbReference>
<dbReference type="InterPro" id="IPR050127">
    <property type="entry name" value="Serine_Proteases_S1"/>
</dbReference>
<proteinExistence type="predicted"/>